<dbReference type="InterPro" id="IPR045055">
    <property type="entry name" value="DNA2/NAM7-like"/>
</dbReference>
<dbReference type="STRING" id="983967.A0A1E4SYZ1"/>
<dbReference type="Pfam" id="PF23576">
    <property type="entry name" value="SEN1_barrel"/>
    <property type="match status" value="1"/>
</dbReference>
<feature type="compositionally biased region" description="Polar residues" evidence="8">
    <location>
        <begin position="1909"/>
        <end position="1927"/>
    </location>
</feature>
<evidence type="ECO:0000259" key="11">
    <source>
        <dbReference type="Pfam" id="PF13087"/>
    </source>
</evidence>
<dbReference type="PANTHER" id="PTHR10887">
    <property type="entry name" value="DNA2/NAM7 HELICASE FAMILY"/>
    <property type="match status" value="1"/>
</dbReference>
<evidence type="ECO:0000313" key="13">
    <source>
        <dbReference type="EMBL" id="ODV84733.1"/>
    </source>
</evidence>
<keyword evidence="3" id="KW-0547">Nucleotide-binding</keyword>
<dbReference type="EMBL" id="KV453855">
    <property type="protein sequence ID" value="ODV84733.1"/>
    <property type="molecule type" value="Genomic_DNA"/>
</dbReference>
<organism evidence="13 14">
    <name type="scientific">[Candida] arabinofermentans NRRL YB-2248</name>
    <dbReference type="NCBI Taxonomy" id="983967"/>
    <lineage>
        <taxon>Eukaryota</taxon>
        <taxon>Fungi</taxon>
        <taxon>Dikarya</taxon>
        <taxon>Ascomycota</taxon>
        <taxon>Saccharomycotina</taxon>
        <taxon>Pichiomycetes</taxon>
        <taxon>Pichiales</taxon>
        <taxon>Pichiaceae</taxon>
        <taxon>Ogataea</taxon>
        <taxon>Ogataea/Candida clade</taxon>
    </lineage>
</organism>
<dbReference type="CDD" id="cd18042">
    <property type="entry name" value="DEXXQc_SETX"/>
    <property type="match status" value="1"/>
</dbReference>
<dbReference type="CDD" id="cd21408">
    <property type="entry name" value="1B_Sen1p-like"/>
    <property type="match status" value="1"/>
</dbReference>
<dbReference type="InterPro" id="IPR027417">
    <property type="entry name" value="P-loop_NTPase"/>
</dbReference>
<dbReference type="Pfam" id="PF13087">
    <property type="entry name" value="AAA_12"/>
    <property type="match status" value="1"/>
</dbReference>
<keyword evidence="5" id="KW-0347">Helicase</keyword>
<dbReference type="GO" id="GO:0005524">
    <property type="term" value="F:ATP binding"/>
    <property type="evidence" value="ECO:0007669"/>
    <property type="project" value="UniProtKB-KW"/>
</dbReference>
<dbReference type="GO" id="GO:0003678">
    <property type="term" value="F:DNA helicase activity"/>
    <property type="evidence" value="ECO:0007669"/>
    <property type="project" value="UniProtKB-ARBA"/>
</dbReference>
<feature type="region of interest" description="Disordered" evidence="8">
    <location>
        <begin position="861"/>
        <end position="980"/>
    </location>
</feature>
<feature type="compositionally biased region" description="Basic and acidic residues" evidence="8">
    <location>
        <begin position="1899"/>
        <end position="1908"/>
    </location>
</feature>
<comment type="subcellular location">
    <subcellularLocation>
        <location evidence="1">Nucleus</location>
    </subcellularLocation>
</comment>
<feature type="compositionally biased region" description="Polar residues" evidence="8">
    <location>
        <begin position="866"/>
        <end position="878"/>
    </location>
</feature>
<proteinExistence type="inferred from homology"/>
<feature type="compositionally biased region" description="Basic residues" evidence="8">
    <location>
        <begin position="1873"/>
        <end position="1885"/>
    </location>
</feature>
<evidence type="ECO:0000256" key="3">
    <source>
        <dbReference type="ARBA" id="ARBA00022741"/>
    </source>
</evidence>
<dbReference type="FunFam" id="3.40.50.300:FF:000326">
    <property type="entry name" value="P-loop containing nucleoside triphosphate hydrolase"/>
    <property type="match status" value="1"/>
</dbReference>
<dbReference type="Proteomes" id="UP000094801">
    <property type="component" value="Unassembled WGS sequence"/>
</dbReference>
<dbReference type="CDD" id="cd18808">
    <property type="entry name" value="SF1_C_Upf1"/>
    <property type="match status" value="1"/>
</dbReference>
<reference evidence="14" key="1">
    <citation type="submission" date="2016-04" db="EMBL/GenBank/DDBJ databases">
        <title>Comparative genomics of biotechnologically important yeasts.</title>
        <authorList>
            <consortium name="DOE Joint Genome Institute"/>
            <person name="Riley R."/>
            <person name="Haridas S."/>
            <person name="Wolfe K.H."/>
            <person name="Lopes M.R."/>
            <person name="Hittinger C.T."/>
            <person name="Goker M."/>
            <person name="Salamov A."/>
            <person name="Wisecaver J."/>
            <person name="Long T.M."/>
            <person name="Aerts A.L."/>
            <person name="Barry K."/>
            <person name="Choi C."/>
            <person name="Clum A."/>
            <person name="Coughlan A.Y."/>
            <person name="Deshpande S."/>
            <person name="Douglass A.P."/>
            <person name="Hanson S.J."/>
            <person name="Klenk H.-P."/>
            <person name="Labutti K."/>
            <person name="Lapidus A."/>
            <person name="Lindquist E."/>
            <person name="Lipzen A."/>
            <person name="Meier-Kolthoff J.P."/>
            <person name="Ohm R.A."/>
            <person name="Otillar R.P."/>
            <person name="Pangilinan J."/>
            <person name="Peng Y."/>
            <person name="Rokas A."/>
            <person name="Rosa C.A."/>
            <person name="Scheuner C."/>
            <person name="Sibirny A.A."/>
            <person name="Slot J.C."/>
            <person name="Stielow J.B."/>
            <person name="Sun H."/>
            <person name="Kurtzman C.P."/>
            <person name="Blackwell M."/>
            <person name="Grigoriev I.V."/>
            <person name="Jeffries T.W."/>
        </authorList>
    </citation>
    <scope>NUCLEOTIDE SEQUENCE [LARGE SCALE GENOMIC DNA]</scope>
    <source>
        <strain evidence="14">NRRL YB-2248</strain>
    </source>
</reference>
<keyword evidence="6" id="KW-0067">ATP-binding</keyword>
<evidence type="ECO:0000256" key="2">
    <source>
        <dbReference type="ARBA" id="ARBA00007913"/>
    </source>
</evidence>
<feature type="compositionally biased region" description="Basic and acidic residues" evidence="8">
    <location>
        <begin position="932"/>
        <end position="944"/>
    </location>
</feature>
<feature type="compositionally biased region" description="Polar residues" evidence="8">
    <location>
        <begin position="1810"/>
        <end position="1835"/>
    </location>
</feature>
<dbReference type="PANTHER" id="PTHR10887:SF495">
    <property type="entry name" value="HELICASE SENATAXIN ISOFORM X1-RELATED"/>
    <property type="match status" value="1"/>
</dbReference>
<keyword evidence="4" id="KW-0378">Hydrolase</keyword>
<dbReference type="GO" id="GO:0005694">
    <property type="term" value="C:chromosome"/>
    <property type="evidence" value="ECO:0007669"/>
    <property type="project" value="UniProtKB-ARBA"/>
</dbReference>
<dbReference type="InterPro" id="IPR044340">
    <property type="entry name" value="Helicase_Sen1_1B_dom"/>
</dbReference>
<feature type="compositionally biased region" description="Basic and acidic residues" evidence="8">
    <location>
        <begin position="2068"/>
        <end position="2081"/>
    </location>
</feature>
<evidence type="ECO:0000256" key="7">
    <source>
        <dbReference type="ARBA" id="ARBA00023242"/>
    </source>
</evidence>
<evidence type="ECO:0000256" key="1">
    <source>
        <dbReference type="ARBA" id="ARBA00004123"/>
    </source>
</evidence>
<evidence type="ECO:0000259" key="12">
    <source>
        <dbReference type="Pfam" id="PF23576"/>
    </source>
</evidence>
<protein>
    <recommendedName>
        <fullName evidence="15">UvrD-like helicase ATP-binding domain-containing protein</fullName>
    </recommendedName>
</protein>
<feature type="compositionally biased region" description="Polar residues" evidence="8">
    <location>
        <begin position="1950"/>
        <end position="1959"/>
    </location>
</feature>
<dbReference type="Gene3D" id="3.40.50.300">
    <property type="entry name" value="P-loop containing nucleotide triphosphate hydrolases"/>
    <property type="match status" value="2"/>
</dbReference>
<feature type="domain" description="DNA2/NAM7 helicase-like C-terminal" evidence="11">
    <location>
        <begin position="1550"/>
        <end position="1745"/>
    </location>
</feature>
<evidence type="ECO:0000313" key="14">
    <source>
        <dbReference type="Proteomes" id="UP000094801"/>
    </source>
</evidence>
<evidence type="ECO:0000256" key="6">
    <source>
        <dbReference type="ARBA" id="ARBA00022840"/>
    </source>
</evidence>
<dbReference type="GO" id="GO:0006369">
    <property type="term" value="P:termination of RNA polymerase II transcription"/>
    <property type="evidence" value="ECO:0007669"/>
    <property type="project" value="TreeGrafter"/>
</dbReference>
<feature type="domain" description="Helicase SEN1 beta-barrel" evidence="12">
    <location>
        <begin position="1099"/>
        <end position="1209"/>
    </location>
</feature>
<accession>A0A1E4SYZ1</accession>
<sequence>MMSYSLCYAMFLIFSFEKNPPKYPEDFEPEIRKALNRCHDCIKGYHAARAQVKLDFILKRKVSYANVEAVLGRMFEWEAATLIDALKNMNIGSEHYSTHPVFKTAMIECLICPSLVRKSDTLATFMTHALELTRSTPTKLNIPLTPGILHFLFRGKPSERNWALSTLPYNTISGVSMVASNSIDAASFSTLIIEEYERYLYDIQDSRTFSLDKCCRFWNGLIPLLRFCSPEVIVDKLNSPPTLQAFKADQTFNVVPLFQVFVNQLMSYLDKPLPILLRVLAIYLIHFRSKFWDHVKPQTFLNFFDVIFHSPHYLKYLKHSAWASSSDVLTCDMSMENNFQDLIGWIVTMCVSLNAPQQTKAAGIVYQFSVDQMKDMPGNPALAFVAIRLMIGQMTISGEPGDPKTTIDLYSKADARAIIDKKVISLFDAAQDPAIQEKALMLISSFMSYDISSLAHFSYSLYFSYASVNPTFFADSWTLLERKFSITDLSLAKTVLIGFADICKVFSVDITLLKTTFKKTEGYSDEKLRELVSASSKQNRCVSEMAISVDHIYTRLTELYDGSKIKGLLCDQTSSYGFWCCVLAPEEKIYESAVGLLYETFDVDGRFEAFKGALDLSMATTVLSFQKALHGITNLKLFVSTKRAVRILMDFAKCLFHPIHGVLITLEDIEHSTKIVLINFWKQCWKYLAMIYETIFDWSNVYESLKAETQNKAYSHRITEDLTEFTRDVLDLSHTLLNGYKILVNSIKVHGATAAQRTDIQQSLFHPLLRSFGLMIPWLRLSDTGLLVLCVELTSHVLDLVLELSLDFDKESLIMLTKLCVKAKKFNNRLSEEQRGDLLIKARKFDSSLVEKVVLESEEYRKVRNQEASSTRRSQTPPQAADNDDIQIISEKRIPSKQSSITNFMSTSSSPAASLPPPPKRMSMLEQARLQLSEKRKQSSEPLREPAAPRQPGFNKGTKSAGDSESGTDSGSESEDDGLFTRSEVLTKLKKSKLALQSLNPKSGSIFQRPKPAPDAVNLKKKAEELLRLRLSVDMNPLYNKVLSWSYTRSGEFPDDDESGSYTKIKDVFSSATDYQRTFEPLLLLECWQSIQRAKELSQEVPFRLTVGSRSATDTFFDVYASVKKEVISEQRALGDSDLVVLMFVENLPENGGAPSKKVLDQSKRACFAKVRSIKANSNGFSDVTFRVATTTPLTSFLTPSSELVGMRVMQMITIEREFSSLRGLPYYDLADSIVKAVPTTPVKLDNQQIQSMKKLYEVNDSQALAIAGTIQNDGFSLIQGPPGTGKTKTILGIIGYVLTSLANQPATTISYPGKAEPSAIAKKKILICAPSNAAVDELVLRLMGGIKNASGQAFSPSVVRLGRSDAVHSQVKKTTLEELVDAELTVMNNNNNNRDDSKIKEEHRKCVEERNRLRAELSAGTLSVDDIIKTELKLQEVVQRRKELGKRLDQAREQSAISYRNREIERRNIQFRILNSAQVVCSTLSGSAHDVLASMSMSFDTVVIDEAAQCIELSAIIPLRYGCKKCIMVGDPNQLPPTVLSQKAASFNYEQSLFVRMQKNHRASIYLLDVQYRMHPEISRFPSKEFYNSKLLDGPGMADMNAKPWHKSPLFTPYRFFDVKGKQEQNEKSKSLFNWSEGKVALEIVNYLFDKYQDINWTGMIAIISPYKEQVRLIRDMFIKEFGFQITKEIDFNTIDGFQGQEKEIVLFSCVRAEGNSIGFLADIRRMNVALTRARSSLWILGSRGSLYSNKTWKRLIEDADTRQLVSDAYPGFTSKIQSKAISSEPEQVKTVLPSSSGMLQLENKDQETGNLNTVSQSATKIPIASDSTPSTMDTKPDEGILSAASNDGMMVSSGDSKKRKKKLSVEEKREIKKQKRLAKRNSRSTKSDSAVVSSSSKLDDDNRPQTKSDSSPQPQSNSRSLSPSVKDSDKTPPAVLSKQDNNEDLIPNWQTPSSKQGITHDDTEDLLPNKQLPPRYQNGYSIDPDELFPSKKIPAHVSTHETSSDGVDELFPGKQLSADRAGNVDNKTDHQIPLRSGVLPKSPNVPLGSQRSHSKPLPPYGANRRFNSDHETPYIDSDRPPYLPPQPKNKGIVKPKGPNSYNSPANRPYSLHPYPSDYGKSSNNTLNKPNKPNKPIRLPSLPQSQPPPQRYIGRANPPSTPYKPVPIRNLPANPSVYSNQTSDKNTAPAPSRELSQSSDISFLNASNSGVLPRQPSASGWATGQTSNGVVEMIKISKPKPKLPPPRSSYKPPNPRP</sequence>
<dbReference type="GO" id="GO:0016604">
    <property type="term" value="C:nuclear body"/>
    <property type="evidence" value="ECO:0007669"/>
    <property type="project" value="TreeGrafter"/>
</dbReference>
<feature type="compositionally biased region" description="Low complexity" evidence="8">
    <location>
        <begin position="1889"/>
        <end position="1898"/>
    </location>
</feature>
<evidence type="ECO:0008006" key="15">
    <source>
        <dbReference type="Google" id="ProtNLM"/>
    </source>
</evidence>
<dbReference type="SUPFAM" id="SSF52540">
    <property type="entry name" value="P-loop containing nucleoside triphosphate hydrolases"/>
    <property type="match status" value="1"/>
</dbReference>
<keyword evidence="7" id="KW-0539">Nucleus</keyword>
<evidence type="ECO:0000259" key="9">
    <source>
        <dbReference type="Pfam" id="PF12726"/>
    </source>
</evidence>
<feature type="region of interest" description="Disordered" evidence="8">
    <location>
        <begin position="1809"/>
        <end position="2258"/>
    </location>
</feature>
<evidence type="ECO:0000259" key="10">
    <source>
        <dbReference type="Pfam" id="PF13086"/>
    </source>
</evidence>
<dbReference type="InterPro" id="IPR047187">
    <property type="entry name" value="SF1_C_Upf1"/>
</dbReference>
<dbReference type="InterPro" id="IPR041679">
    <property type="entry name" value="DNA2/NAM7-like_C"/>
</dbReference>
<name>A0A1E4SYZ1_9ASCO</name>
<feature type="compositionally biased region" description="Polar residues" evidence="8">
    <location>
        <begin position="2195"/>
        <end position="2230"/>
    </location>
</feature>
<dbReference type="InterPro" id="IPR024481">
    <property type="entry name" value="Helicase_Sen1_N"/>
</dbReference>
<evidence type="ECO:0000256" key="8">
    <source>
        <dbReference type="SAM" id="MobiDB-lite"/>
    </source>
</evidence>
<dbReference type="InterPro" id="IPR056474">
    <property type="entry name" value="SEN1_barrel"/>
</dbReference>
<feature type="compositionally biased region" description="Polar residues" evidence="8">
    <location>
        <begin position="2177"/>
        <end position="2187"/>
    </location>
</feature>
<gene>
    <name evidence="13" type="ORF">CANARDRAFT_28879</name>
</gene>
<evidence type="ECO:0000256" key="5">
    <source>
        <dbReference type="ARBA" id="ARBA00022806"/>
    </source>
</evidence>
<dbReference type="OrthoDB" id="6513042at2759"/>
<feature type="compositionally biased region" description="Pro residues" evidence="8">
    <location>
        <begin position="2243"/>
        <end position="2258"/>
    </location>
</feature>
<keyword evidence="14" id="KW-1185">Reference proteome</keyword>
<feature type="compositionally biased region" description="Low complexity" evidence="8">
    <location>
        <begin position="899"/>
        <end position="913"/>
    </location>
</feature>
<dbReference type="InterPro" id="IPR041677">
    <property type="entry name" value="DNA2/NAM7_AAA_11"/>
</dbReference>
<dbReference type="Pfam" id="PF13086">
    <property type="entry name" value="AAA_11"/>
    <property type="match status" value="1"/>
</dbReference>
<feature type="compositionally biased region" description="Low complexity" evidence="8">
    <location>
        <begin position="2129"/>
        <end position="2145"/>
    </location>
</feature>
<comment type="similarity">
    <text evidence="2">Belongs to the DNA2/NAM7 helicase family.</text>
</comment>
<dbReference type="Pfam" id="PF12726">
    <property type="entry name" value="SEN1_N"/>
    <property type="match status" value="1"/>
</dbReference>
<dbReference type="GO" id="GO:0016787">
    <property type="term" value="F:hydrolase activity"/>
    <property type="evidence" value="ECO:0007669"/>
    <property type="project" value="UniProtKB-KW"/>
</dbReference>
<dbReference type="GO" id="GO:0001147">
    <property type="term" value="F:transcription termination site sequence-specific DNA binding"/>
    <property type="evidence" value="ECO:0007669"/>
    <property type="project" value="TreeGrafter"/>
</dbReference>
<feature type="domain" description="Helicase Sen1 N-terminal" evidence="9">
    <location>
        <begin position="30"/>
        <end position="792"/>
    </location>
</feature>
<evidence type="ECO:0000256" key="4">
    <source>
        <dbReference type="ARBA" id="ARBA00022801"/>
    </source>
</evidence>
<feature type="domain" description="DNA2/NAM7 helicase helicase" evidence="10">
    <location>
        <begin position="1259"/>
        <end position="1543"/>
    </location>
</feature>
<dbReference type="FunFam" id="3.40.50.300:FF:001152">
    <property type="entry name" value="tRNA-splicing endonuclease, putative"/>
    <property type="match status" value="1"/>
</dbReference>